<proteinExistence type="predicted"/>
<dbReference type="KEGG" id="atw:C0099_01510"/>
<reference evidence="1 2" key="1">
    <citation type="submission" date="2018-01" db="EMBL/GenBank/DDBJ databases">
        <authorList>
            <person name="Fu G.-Y."/>
        </authorList>
    </citation>
    <scope>NUCLEOTIDE SEQUENCE [LARGE SCALE GENOMIC DNA]</scope>
    <source>
        <strain evidence="1 2">SY39</strain>
    </source>
</reference>
<accession>A0A2I6S386</accession>
<evidence type="ECO:0000313" key="2">
    <source>
        <dbReference type="Proteomes" id="UP000242205"/>
    </source>
</evidence>
<keyword evidence="2" id="KW-1185">Reference proteome</keyword>
<dbReference type="OrthoDB" id="6679586at2"/>
<dbReference type="InterPro" id="IPR029044">
    <property type="entry name" value="Nucleotide-diphossugar_trans"/>
</dbReference>
<dbReference type="EMBL" id="CP025682">
    <property type="protein sequence ID" value="AUN93726.1"/>
    <property type="molecule type" value="Genomic_DNA"/>
</dbReference>
<evidence type="ECO:0000313" key="1">
    <source>
        <dbReference type="EMBL" id="AUN93726.1"/>
    </source>
</evidence>
<name>A0A2I6S386_9RHOO</name>
<dbReference type="Gene3D" id="3.90.550.10">
    <property type="entry name" value="Spore Coat Polysaccharide Biosynthesis Protein SpsA, Chain A"/>
    <property type="match status" value="1"/>
</dbReference>
<organism evidence="1 2">
    <name type="scientific">Pseudazoarcus pumilus</name>
    <dbReference type="NCBI Taxonomy" id="2067960"/>
    <lineage>
        <taxon>Bacteria</taxon>
        <taxon>Pseudomonadati</taxon>
        <taxon>Pseudomonadota</taxon>
        <taxon>Betaproteobacteria</taxon>
        <taxon>Rhodocyclales</taxon>
        <taxon>Zoogloeaceae</taxon>
        <taxon>Pseudazoarcus</taxon>
    </lineage>
</organism>
<dbReference type="AlphaFoldDB" id="A0A2I6S386"/>
<protein>
    <recommendedName>
        <fullName evidence="3">Glycosyl transferase family 2</fullName>
    </recommendedName>
</protein>
<evidence type="ECO:0008006" key="3">
    <source>
        <dbReference type="Google" id="ProtNLM"/>
    </source>
</evidence>
<dbReference type="RefSeq" id="WP_102245800.1">
    <property type="nucleotide sequence ID" value="NZ_CP025682.1"/>
</dbReference>
<dbReference type="Proteomes" id="UP000242205">
    <property type="component" value="Chromosome"/>
</dbReference>
<gene>
    <name evidence="1" type="ORF">C0099_01510</name>
</gene>
<dbReference type="SUPFAM" id="SSF53448">
    <property type="entry name" value="Nucleotide-diphospho-sugar transferases"/>
    <property type="match status" value="1"/>
</dbReference>
<sequence>MHPDTRVLIGTPAYGGMVHLDYLNSISEYYRSGIPFSISAIGNESLITRARNAILSRFHADERYSHLLFLDADVHLPAAGLRRLIDHDVDVVGAAVALKGFNERGERIFNVGRCLGERGALHEIERIGTAAMMLSRRAVEALVGEAREQGLVYDRPLSRGSAGPEQHYDVFRVGVVDGDYLSEDFWVCHRLRALGFRVYFDPEIMTRHQGVTEF</sequence>